<feature type="coiled-coil region" evidence="2">
    <location>
        <begin position="54"/>
        <end position="120"/>
    </location>
</feature>
<feature type="domain" description="Peptidase C51" evidence="5">
    <location>
        <begin position="291"/>
        <end position="419"/>
    </location>
</feature>
<feature type="region of interest" description="Disordered" evidence="3">
    <location>
        <begin position="262"/>
        <end position="304"/>
    </location>
</feature>
<dbReference type="RefSeq" id="WP_164509279.1">
    <property type="nucleotide sequence ID" value="NZ_JBHTOH010000007.1"/>
</dbReference>
<dbReference type="PRINTS" id="PR01852">
    <property type="entry name" value="SIBAPROTEIN"/>
</dbReference>
<gene>
    <name evidence="6" type="ORF">ACFQ4R_00445</name>
</gene>
<feature type="compositionally biased region" description="Low complexity" evidence="3">
    <location>
        <begin position="278"/>
        <end position="304"/>
    </location>
</feature>
<reference evidence="7" key="1">
    <citation type="journal article" date="2019" name="Int. J. Syst. Evol. Microbiol.">
        <title>The Global Catalogue of Microorganisms (GCM) 10K type strain sequencing project: providing services to taxonomists for standard genome sequencing and annotation.</title>
        <authorList>
            <consortium name="The Broad Institute Genomics Platform"/>
            <consortium name="The Broad Institute Genome Sequencing Center for Infectious Disease"/>
            <person name="Wu L."/>
            <person name="Ma J."/>
        </authorList>
    </citation>
    <scope>NUCLEOTIDE SEQUENCE [LARGE SCALE GENOMIC DNA]</scope>
    <source>
        <strain evidence="7">CCM 8937</strain>
    </source>
</reference>
<keyword evidence="2" id="KW-0175">Coiled coil</keyword>
<dbReference type="InterPro" id="IPR038765">
    <property type="entry name" value="Papain-like_cys_pep_sf"/>
</dbReference>
<comment type="caution">
    <text evidence="6">The sequence shown here is derived from an EMBL/GenBank/DDBJ whole genome shotgun (WGS) entry which is preliminary data.</text>
</comment>
<keyword evidence="7" id="KW-1185">Reference proteome</keyword>
<evidence type="ECO:0000313" key="7">
    <source>
        <dbReference type="Proteomes" id="UP001597191"/>
    </source>
</evidence>
<name>A0ABW4BIP0_9LACO</name>
<accession>A0ABW4BIP0</accession>
<dbReference type="Gene3D" id="3.90.1720.10">
    <property type="entry name" value="endopeptidase domain like (from Nostoc punctiforme)"/>
    <property type="match status" value="1"/>
</dbReference>
<evidence type="ECO:0000256" key="1">
    <source>
        <dbReference type="ARBA" id="ARBA00022729"/>
    </source>
</evidence>
<dbReference type="Pfam" id="PF24568">
    <property type="entry name" value="CC_PcsB"/>
    <property type="match status" value="1"/>
</dbReference>
<protein>
    <submittedName>
        <fullName evidence="6">CHAP domain-containing protein</fullName>
    </submittedName>
</protein>
<evidence type="ECO:0000256" key="4">
    <source>
        <dbReference type="SAM" id="SignalP"/>
    </source>
</evidence>
<keyword evidence="1 4" id="KW-0732">Signal</keyword>
<dbReference type="InterPro" id="IPR009148">
    <property type="entry name" value="PcsB-like"/>
</dbReference>
<dbReference type="SUPFAM" id="SSF54001">
    <property type="entry name" value="Cysteine proteinases"/>
    <property type="match status" value="1"/>
</dbReference>
<feature type="compositionally biased region" description="Polar residues" evidence="3">
    <location>
        <begin position="263"/>
        <end position="277"/>
    </location>
</feature>
<dbReference type="InterPro" id="IPR007921">
    <property type="entry name" value="CHAP_dom"/>
</dbReference>
<organism evidence="6 7">
    <name type="scientific">Lapidilactobacillus gannanensis</name>
    <dbReference type="NCBI Taxonomy" id="2486002"/>
    <lineage>
        <taxon>Bacteria</taxon>
        <taxon>Bacillati</taxon>
        <taxon>Bacillota</taxon>
        <taxon>Bacilli</taxon>
        <taxon>Lactobacillales</taxon>
        <taxon>Lactobacillaceae</taxon>
        <taxon>Lapidilactobacillus</taxon>
    </lineage>
</organism>
<feature type="signal peptide" evidence="4">
    <location>
        <begin position="1"/>
        <end position="23"/>
    </location>
</feature>
<dbReference type="Proteomes" id="UP001597191">
    <property type="component" value="Unassembled WGS sequence"/>
</dbReference>
<feature type="chain" id="PRO_5046675936" evidence="4">
    <location>
        <begin position="24"/>
        <end position="422"/>
    </location>
</feature>
<feature type="coiled-coil region" evidence="2">
    <location>
        <begin position="150"/>
        <end position="262"/>
    </location>
</feature>
<dbReference type="Pfam" id="PF05257">
    <property type="entry name" value="CHAP"/>
    <property type="match status" value="1"/>
</dbReference>
<evidence type="ECO:0000313" key="6">
    <source>
        <dbReference type="EMBL" id="MFD1410101.1"/>
    </source>
</evidence>
<dbReference type="PROSITE" id="PS50911">
    <property type="entry name" value="CHAP"/>
    <property type="match status" value="1"/>
</dbReference>
<dbReference type="InterPro" id="IPR057309">
    <property type="entry name" value="PcsB_CC"/>
</dbReference>
<proteinExistence type="predicted"/>
<evidence type="ECO:0000256" key="2">
    <source>
        <dbReference type="SAM" id="Coils"/>
    </source>
</evidence>
<dbReference type="EMBL" id="JBHTOH010000007">
    <property type="protein sequence ID" value="MFD1410101.1"/>
    <property type="molecule type" value="Genomic_DNA"/>
</dbReference>
<sequence>MKKIKKTLFLSATVMLLAGPALAQTGSVYADTVSDAKSAISSNQSAGDKLVSQLNDMQDKVVALQKKVTAKNQEIANVESDITSSQNRLDELVGEIKTSTIELNNRKTVLREQLVQLQKQSTNSVSGNVYVDFVLSSDNFTELLSRSVAVGKLNKANKDAMDAVQEAKNKLAGLKDEQSAKQDQLVADKNKLVSEKTALTAAQKDADNASQDLQKKIEDNQATLATLKVNLNTALTAQQKAANEAAQKQAAAEAAAAQAKAQTKTVNNSSNKAAETPTTNVVQNVNGGSTNNNGSGSSSNGGNSSHNGNAYAYGQCTWYAYERSGWAGSYWGNGADWGNSARAAGYTVNHTPAVGAIVSFAGGQNIGGWTADPTYGHVAYVESVGNGTITISQGGMGFSNPGGRNYQTLSNVGAYTYIHPAN</sequence>
<evidence type="ECO:0000256" key="3">
    <source>
        <dbReference type="SAM" id="MobiDB-lite"/>
    </source>
</evidence>
<dbReference type="Gene3D" id="6.10.250.3150">
    <property type="match status" value="1"/>
</dbReference>
<evidence type="ECO:0000259" key="5">
    <source>
        <dbReference type="PROSITE" id="PS50911"/>
    </source>
</evidence>